<keyword evidence="17" id="KW-0804">Transcription</keyword>
<evidence type="ECO:0000256" key="7">
    <source>
        <dbReference type="ARBA" id="ARBA00022729"/>
    </source>
</evidence>
<evidence type="ECO:0000256" key="4">
    <source>
        <dbReference type="ARBA" id="ARBA00022664"/>
    </source>
</evidence>
<dbReference type="Pfam" id="PF06479">
    <property type="entry name" value="Ribonuc_2-5A"/>
    <property type="match status" value="1"/>
</dbReference>
<evidence type="ECO:0000256" key="19">
    <source>
        <dbReference type="ARBA" id="ARBA00023187"/>
    </source>
</evidence>
<dbReference type="InterPro" id="IPR038357">
    <property type="entry name" value="KEN_sf"/>
</dbReference>
<evidence type="ECO:0000256" key="25">
    <source>
        <dbReference type="SAM" id="MobiDB-lite"/>
    </source>
</evidence>
<dbReference type="PANTHER" id="PTHR13954">
    <property type="entry name" value="IRE1-RELATED"/>
    <property type="match status" value="1"/>
</dbReference>
<evidence type="ECO:0000256" key="5">
    <source>
        <dbReference type="ARBA" id="ARBA00022679"/>
    </source>
</evidence>
<dbReference type="GO" id="GO:0051082">
    <property type="term" value="F:unfolded protein binding"/>
    <property type="evidence" value="ECO:0007669"/>
    <property type="project" value="TreeGrafter"/>
</dbReference>
<keyword evidence="18" id="KW-0325">Glycoprotein</keyword>
<reference evidence="30" key="1">
    <citation type="journal article" date="2022" name="Front. Genet.">
        <title>Chromosome-Scale Assembly of the Dendrobium nobile Genome Provides Insights Into the Molecular Mechanism of the Biosynthesis of the Medicinal Active Ingredient of Dendrobium.</title>
        <authorList>
            <person name="Xu Q."/>
            <person name="Niu S.-C."/>
            <person name="Li K.-L."/>
            <person name="Zheng P.-J."/>
            <person name="Zhang X.-J."/>
            <person name="Jia Y."/>
            <person name="Liu Y."/>
            <person name="Niu Y.-X."/>
            <person name="Yu L.-H."/>
            <person name="Chen D.-F."/>
            <person name="Zhang G.-Q."/>
        </authorList>
    </citation>
    <scope>NUCLEOTIDE SEQUENCE</scope>
    <source>
        <tissue evidence="30">Leaf</tissue>
    </source>
</reference>
<keyword evidence="31" id="KW-1185">Reference proteome</keyword>
<dbReference type="FunFam" id="3.30.200.20:FF:000077">
    <property type="entry name" value="Putative Serine/threonine-protein kinase/endoribonuclease IRE1"/>
    <property type="match status" value="1"/>
</dbReference>
<keyword evidence="20" id="KW-0834">Unfolded protein response</keyword>
<comment type="subcellular location">
    <subcellularLocation>
        <location evidence="1">Endoplasmic reticulum membrane</location>
        <topology evidence="1">Single-pass type I membrane protein</topology>
    </subcellularLocation>
</comment>
<name>A0A8T3BLT3_DENNO</name>
<dbReference type="GO" id="GO:0008380">
    <property type="term" value="P:RNA splicing"/>
    <property type="evidence" value="ECO:0007669"/>
    <property type="project" value="UniProtKB-KW"/>
</dbReference>
<dbReference type="SMART" id="SM00220">
    <property type="entry name" value="S_TKc"/>
    <property type="match status" value="1"/>
</dbReference>
<evidence type="ECO:0000256" key="20">
    <source>
        <dbReference type="ARBA" id="ARBA00023230"/>
    </source>
</evidence>
<keyword evidence="21" id="KW-0511">Multifunctional enzyme</keyword>
<feature type="transmembrane region" description="Helical" evidence="26">
    <location>
        <begin position="432"/>
        <end position="451"/>
    </location>
</feature>
<dbReference type="Pfam" id="PF00069">
    <property type="entry name" value="Pkinase"/>
    <property type="match status" value="1"/>
</dbReference>
<dbReference type="OrthoDB" id="63989at2759"/>
<dbReference type="InterPro" id="IPR011047">
    <property type="entry name" value="Quinoprotein_ADH-like_sf"/>
</dbReference>
<protein>
    <recommendedName>
        <fullName evidence="2">non-specific serine/threonine protein kinase</fullName>
        <ecNumber evidence="2">2.7.11.1</ecNumber>
    </recommendedName>
</protein>
<keyword evidence="7 27" id="KW-0732">Signal</keyword>
<evidence type="ECO:0000256" key="8">
    <source>
        <dbReference type="ARBA" id="ARBA00022741"/>
    </source>
</evidence>
<dbReference type="InterPro" id="IPR011009">
    <property type="entry name" value="Kinase-like_dom_sf"/>
</dbReference>
<dbReference type="Proteomes" id="UP000829196">
    <property type="component" value="Unassembled WGS sequence"/>
</dbReference>
<organism evidence="30 31">
    <name type="scientific">Dendrobium nobile</name>
    <name type="common">Orchid</name>
    <dbReference type="NCBI Taxonomy" id="94219"/>
    <lineage>
        <taxon>Eukaryota</taxon>
        <taxon>Viridiplantae</taxon>
        <taxon>Streptophyta</taxon>
        <taxon>Embryophyta</taxon>
        <taxon>Tracheophyta</taxon>
        <taxon>Spermatophyta</taxon>
        <taxon>Magnoliopsida</taxon>
        <taxon>Liliopsida</taxon>
        <taxon>Asparagales</taxon>
        <taxon>Orchidaceae</taxon>
        <taxon>Epidendroideae</taxon>
        <taxon>Malaxideae</taxon>
        <taxon>Dendrobiinae</taxon>
        <taxon>Dendrobium</taxon>
    </lineage>
</organism>
<keyword evidence="6 26" id="KW-0812">Transmembrane</keyword>
<evidence type="ECO:0000259" key="28">
    <source>
        <dbReference type="PROSITE" id="PS50011"/>
    </source>
</evidence>
<dbReference type="PROSITE" id="PS50011">
    <property type="entry name" value="PROTEIN_KINASE_DOM"/>
    <property type="match status" value="1"/>
</dbReference>
<comment type="catalytic activity">
    <reaction evidence="22">
        <text>L-threonyl-[protein] + ATP = O-phospho-L-threonyl-[protein] + ADP + H(+)</text>
        <dbReference type="Rhea" id="RHEA:46608"/>
        <dbReference type="Rhea" id="RHEA-COMP:11060"/>
        <dbReference type="Rhea" id="RHEA-COMP:11605"/>
        <dbReference type="ChEBI" id="CHEBI:15378"/>
        <dbReference type="ChEBI" id="CHEBI:30013"/>
        <dbReference type="ChEBI" id="CHEBI:30616"/>
        <dbReference type="ChEBI" id="CHEBI:61977"/>
        <dbReference type="ChEBI" id="CHEBI:456216"/>
        <dbReference type="EC" id="2.7.11.1"/>
    </reaction>
</comment>
<keyword evidence="14" id="KW-0805">Transcription regulation</keyword>
<sequence>MKPHNLTVVLILLYLMAFVVSATNRTPEVSPTSKDLLVHDQSLPVAVRKGSYILDSFRGFREWPLEVVDSSSATVSSICSSMIEPGRFLLASLDGTILSVDCKTGIQWSFQTGSALSYSEQVISEINNSGCFFYSGEDWNLYEYCTGSGFRKLNLTIEEYVHNTPEIQGPEITIGSKMATIYLLDADSGEELHKDQTPSNGPGISSPKFGNKLVSSKLEMGKRASNYIIMVRTDYYLNSSVLGKPKWNMMESRISATYINNEIPNKAVDDLNLIYPSQKDIPVYFLRKVNNALMAGSGVPMLPSASNFLNNFATDAQNIYQKQFGVPKIVHETTGSNQNLQGLENFHCYASGDSFKDVNECSYGNCVMYKPSETEVFNEVAVLQPQLNRFTNGLYENDLGTPEDSFMIVDNLKLDEDRGIQWNLKTRLLETGFFLIFVTLPIVLMFVMYFWKRKEPTKSDRKLINRMKPSLTPRKKKTRKAVNAESSAVATNHDNIIASGKHYAETNEHSSIQNSDSTLMNLLRGNGVGEGRCVGKLFVSNTVIGRGSNGTVVFEGVYDGRAVAVKRLLRAHHDIAFKEIQNLIASDRHPNIVRWYGVEQDLDFVYISLERCISSLSDLIQLDTDCPSPTNSGDYINSSYTKEHKIILPTIKGVGRDIQLWRSNGLPSPQLLKLMRDLISGVAHLHELGIIHRDLKPQNVLISDGKILTAKVSDMGISKRLLDDMSSLSHHATGHGSSGWRAPEQLRHGRQTRAVDLFSLGCILFFCITKGEHPFGKHYERDGNIMNNRVDLFLVDHIPEAVDLLLKLLNSEPTMRPNAVEALHHPFFWSSEMRLSFLRDISDRIELEDRENESELLKELENVGATAFGGKWGEKLDAAFINDMGRYRKYNFGCLRDLLRVIRNKLNHYRELSKELKEILGPVPEGFDQYFSTRFPKLLIEVYKVVCLYCKEEDSFRKYFDSSLI</sequence>
<evidence type="ECO:0000256" key="23">
    <source>
        <dbReference type="ARBA" id="ARBA00048679"/>
    </source>
</evidence>
<keyword evidence="4" id="KW-0507">mRNA processing</keyword>
<evidence type="ECO:0000256" key="22">
    <source>
        <dbReference type="ARBA" id="ARBA00047899"/>
    </source>
</evidence>
<evidence type="ECO:0000256" key="12">
    <source>
        <dbReference type="ARBA" id="ARBA00022840"/>
    </source>
</evidence>
<evidence type="ECO:0000256" key="17">
    <source>
        <dbReference type="ARBA" id="ARBA00023163"/>
    </source>
</evidence>
<dbReference type="AlphaFoldDB" id="A0A8T3BLT3"/>
<gene>
    <name evidence="30" type="ORF">KFK09_009739</name>
</gene>
<dbReference type="Gene3D" id="1.10.510.10">
    <property type="entry name" value="Transferase(Phosphotransferase) domain 1"/>
    <property type="match status" value="1"/>
</dbReference>
<dbReference type="FunFam" id="1.20.1440.180:FF:000002">
    <property type="entry name" value="Serine/threonine-protein kinase/endoribonuclease IRE1"/>
    <property type="match status" value="1"/>
</dbReference>
<dbReference type="InterPro" id="IPR045133">
    <property type="entry name" value="IRE1/2-like"/>
</dbReference>
<feature type="domain" description="Protein kinase" evidence="28">
    <location>
        <begin position="538"/>
        <end position="828"/>
    </location>
</feature>
<feature type="region of interest" description="Disordered" evidence="25">
    <location>
        <begin position="467"/>
        <end position="487"/>
    </location>
</feature>
<dbReference type="InterPro" id="IPR008271">
    <property type="entry name" value="Ser/Thr_kinase_AS"/>
</dbReference>
<dbReference type="SMART" id="SM00580">
    <property type="entry name" value="PUG"/>
    <property type="match status" value="1"/>
</dbReference>
<keyword evidence="5" id="KW-0808">Transferase</keyword>
<evidence type="ECO:0000256" key="16">
    <source>
        <dbReference type="ARBA" id="ARBA00023157"/>
    </source>
</evidence>
<feature type="domain" description="KEN" evidence="29">
    <location>
        <begin position="831"/>
        <end position="962"/>
    </location>
</feature>
<dbReference type="GO" id="GO:0006397">
    <property type="term" value="P:mRNA processing"/>
    <property type="evidence" value="ECO:0007669"/>
    <property type="project" value="UniProtKB-KW"/>
</dbReference>
<proteinExistence type="predicted"/>
<evidence type="ECO:0000313" key="31">
    <source>
        <dbReference type="Proteomes" id="UP000829196"/>
    </source>
</evidence>
<keyword evidence="19" id="KW-0508">mRNA splicing</keyword>
<evidence type="ECO:0000313" key="30">
    <source>
        <dbReference type="EMBL" id="KAI0513709.1"/>
    </source>
</evidence>
<evidence type="ECO:0000256" key="3">
    <source>
        <dbReference type="ARBA" id="ARBA00022527"/>
    </source>
</evidence>
<dbReference type="SMR" id="A0A8T3BLT3"/>
<dbReference type="GO" id="GO:0036498">
    <property type="term" value="P:IRE1-mediated unfolded protein response"/>
    <property type="evidence" value="ECO:0007669"/>
    <property type="project" value="TreeGrafter"/>
</dbReference>
<dbReference type="SUPFAM" id="SSF56112">
    <property type="entry name" value="Protein kinase-like (PK-like)"/>
    <property type="match status" value="1"/>
</dbReference>
<dbReference type="Gene3D" id="1.20.1440.180">
    <property type="entry name" value="KEN domain"/>
    <property type="match status" value="1"/>
</dbReference>
<comment type="subunit">
    <text evidence="24">Homodimer; disulfide-linked. Dimer formation is driven by hydrophobic interactions within the N-terminal luminal domains and stabilized by disulfide bridges.</text>
</comment>
<evidence type="ECO:0000256" key="18">
    <source>
        <dbReference type="ARBA" id="ARBA00023180"/>
    </source>
</evidence>
<dbReference type="GO" id="GO:0004674">
    <property type="term" value="F:protein serine/threonine kinase activity"/>
    <property type="evidence" value="ECO:0007669"/>
    <property type="project" value="UniProtKB-KW"/>
</dbReference>
<dbReference type="SUPFAM" id="SSF50998">
    <property type="entry name" value="Quinoprotein alcohol dehydrogenase-like"/>
    <property type="match status" value="1"/>
</dbReference>
<evidence type="ECO:0000256" key="21">
    <source>
        <dbReference type="ARBA" id="ARBA00023268"/>
    </source>
</evidence>
<dbReference type="InterPro" id="IPR000719">
    <property type="entry name" value="Prot_kinase_dom"/>
</dbReference>
<dbReference type="EMBL" id="JAGYWB010000008">
    <property type="protein sequence ID" value="KAI0513709.1"/>
    <property type="molecule type" value="Genomic_DNA"/>
</dbReference>
<dbReference type="Gene3D" id="3.30.200.20">
    <property type="entry name" value="Phosphorylase Kinase, domain 1"/>
    <property type="match status" value="1"/>
</dbReference>
<keyword evidence="12" id="KW-0067">ATP-binding</keyword>
<dbReference type="InterPro" id="IPR010513">
    <property type="entry name" value="KEN_dom"/>
</dbReference>
<evidence type="ECO:0000256" key="27">
    <source>
        <dbReference type="SAM" id="SignalP"/>
    </source>
</evidence>
<keyword evidence="10" id="KW-0378">Hydrolase</keyword>
<keyword evidence="11" id="KW-0256">Endoplasmic reticulum</keyword>
<feature type="signal peptide" evidence="27">
    <location>
        <begin position="1"/>
        <end position="21"/>
    </location>
</feature>
<evidence type="ECO:0000256" key="2">
    <source>
        <dbReference type="ARBA" id="ARBA00012513"/>
    </source>
</evidence>
<comment type="caution">
    <text evidence="30">The sequence shown here is derived from an EMBL/GenBank/DDBJ whole genome shotgun (WGS) entry which is preliminary data.</text>
</comment>
<evidence type="ECO:0000256" key="9">
    <source>
        <dbReference type="ARBA" id="ARBA00022777"/>
    </source>
</evidence>
<dbReference type="PROSITE" id="PS00108">
    <property type="entry name" value="PROTEIN_KINASE_ST"/>
    <property type="match status" value="1"/>
</dbReference>
<evidence type="ECO:0000256" key="26">
    <source>
        <dbReference type="SAM" id="Phobius"/>
    </source>
</evidence>
<keyword evidence="13 26" id="KW-1133">Transmembrane helix</keyword>
<dbReference type="GO" id="GO:0004521">
    <property type="term" value="F:RNA endonuclease activity"/>
    <property type="evidence" value="ECO:0007669"/>
    <property type="project" value="InterPro"/>
</dbReference>
<evidence type="ECO:0000256" key="10">
    <source>
        <dbReference type="ARBA" id="ARBA00022801"/>
    </source>
</evidence>
<dbReference type="GO" id="GO:0016787">
    <property type="term" value="F:hydrolase activity"/>
    <property type="evidence" value="ECO:0007669"/>
    <property type="project" value="UniProtKB-KW"/>
</dbReference>
<evidence type="ECO:0000256" key="1">
    <source>
        <dbReference type="ARBA" id="ARBA00004115"/>
    </source>
</evidence>
<evidence type="ECO:0000259" key="29">
    <source>
        <dbReference type="PROSITE" id="PS51392"/>
    </source>
</evidence>
<feature type="chain" id="PRO_5035840727" description="non-specific serine/threonine protein kinase" evidence="27">
    <location>
        <begin position="22"/>
        <end position="965"/>
    </location>
</feature>
<dbReference type="PANTHER" id="PTHR13954:SF6">
    <property type="entry name" value="NON-SPECIFIC SERINE_THREONINE PROTEIN KINASE"/>
    <property type="match status" value="1"/>
</dbReference>
<dbReference type="CDD" id="cd10422">
    <property type="entry name" value="RNase_Ire1"/>
    <property type="match status" value="1"/>
</dbReference>
<dbReference type="Gene3D" id="2.130.10.10">
    <property type="entry name" value="YVTN repeat-like/Quinoprotein amine dehydrogenase"/>
    <property type="match status" value="1"/>
</dbReference>
<accession>A0A8T3BLT3</accession>
<dbReference type="InterPro" id="IPR015943">
    <property type="entry name" value="WD40/YVTN_repeat-like_dom_sf"/>
</dbReference>
<dbReference type="GO" id="GO:0005524">
    <property type="term" value="F:ATP binding"/>
    <property type="evidence" value="ECO:0007669"/>
    <property type="project" value="UniProtKB-KW"/>
</dbReference>
<dbReference type="FunFam" id="1.10.510.10:FF:000463">
    <property type="entry name" value="Serine/threonine-protein kinase/endoribonuclease IRE1a"/>
    <property type="match status" value="1"/>
</dbReference>
<evidence type="ECO:0000256" key="14">
    <source>
        <dbReference type="ARBA" id="ARBA00023015"/>
    </source>
</evidence>
<dbReference type="GO" id="GO:1990604">
    <property type="term" value="C:IRE1-TRAF2-ASK1 complex"/>
    <property type="evidence" value="ECO:0007669"/>
    <property type="project" value="TreeGrafter"/>
</dbReference>
<evidence type="ECO:0000256" key="15">
    <source>
        <dbReference type="ARBA" id="ARBA00023136"/>
    </source>
</evidence>
<evidence type="ECO:0000256" key="6">
    <source>
        <dbReference type="ARBA" id="ARBA00022692"/>
    </source>
</evidence>
<keyword evidence="15 26" id="KW-0472">Membrane</keyword>
<keyword evidence="16" id="KW-1015">Disulfide bond</keyword>
<keyword evidence="8" id="KW-0547">Nucleotide-binding</keyword>
<dbReference type="PROSITE" id="PS51392">
    <property type="entry name" value="KEN"/>
    <property type="match status" value="1"/>
</dbReference>
<evidence type="ECO:0000256" key="24">
    <source>
        <dbReference type="ARBA" id="ARBA00065357"/>
    </source>
</evidence>
<dbReference type="EC" id="2.7.11.1" evidence="2"/>
<keyword evidence="9" id="KW-0418">Kinase</keyword>
<comment type="catalytic activity">
    <reaction evidence="23">
        <text>L-seryl-[protein] + ATP = O-phospho-L-seryl-[protein] + ADP + H(+)</text>
        <dbReference type="Rhea" id="RHEA:17989"/>
        <dbReference type="Rhea" id="RHEA-COMP:9863"/>
        <dbReference type="Rhea" id="RHEA-COMP:11604"/>
        <dbReference type="ChEBI" id="CHEBI:15378"/>
        <dbReference type="ChEBI" id="CHEBI:29999"/>
        <dbReference type="ChEBI" id="CHEBI:30616"/>
        <dbReference type="ChEBI" id="CHEBI:83421"/>
        <dbReference type="ChEBI" id="CHEBI:456216"/>
        <dbReference type="EC" id="2.7.11.1"/>
    </reaction>
</comment>
<evidence type="ECO:0000256" key="13">
    <source>
        <dbReference type="ARBA" id="ARBA00022989"/>
    </source>
</evidence>
<evidence type="ECO:0000256" key="11">
    <source>
        <dbReference type="ARBA" id="ARBA00022824"/>
    </source>
</evidence>
<keyword evidence="3" id="KW-0723">Serine/threonine-protein kinase</keyword>